<keyword evidence="3" id="KW-1185">Reference proteome</keyword>
<reference evidence="2 3" key="1">
    <citation type="submission" date="2019-12" db="EMBL/GenBank/DDBJ databases">
        <authorList>
            <person name="Huq M.A."/>
        </authorList>
    </citation>
    <scope>NUCLEOTIDE SEQUENCE [LARGE SCALE GENOMIC DNA]</scope>
    <source>
        <strain evidence="2 3">MAH-18</strain>
    </source>
</reference>
<dbReference type="AlphaFoldDB" id="A0A6L6XVY5"/>
<dbReference type="InterPro" id="IPR021424">
    <property type="entry name" value="PorA"/>
</dbReference>
<evidence type="ECO:0000313" key="2">
    <source>
        <dbReference type="EMBL" id="MVQ51544.1"/>
    </source>
</evidence>
<keyword evidence="1" id="KW-0812">Transmembrane</keyword>
<protein>
    <submittedName>
        <fullName evidence="2">DUF3068 domain-containing protein</fullName>
    </submittedName>
</protein>
<gene>
    <name evidence="2" type="ORF">GON03_20390</name>
</gene>
<evidence type="ECO:0000313" key="3">
    <source>
        <dbReference type="Proteomes" id="UP000473525"/>
    </source>
</evidence>
<feature type="transmembrane region" description="Helical" evidence="1">
    <location>
        <begin position="24"/>
        <end position="47"/>
    </location>
</feature>
<proteinExistence type="predicted"/>
<feature type="transmembrane region" description="Helical" evidence="1">
    <location>
        <begin position="286"/>
        <end position="307"/>
    </location>
</feature>
<dbReference type="Proteomes" id="UP000473525">
    <property type="component" value="Unassembled WGS sequence"/>
</dbReference>
<accession>A0A6L6XVY5</accession>
<keyword evidence="1" id="KW-1133">Transmembrane helix</keyword>
<dbReference type="Pfam" id="PF11271">
    <property type="entry name" value="PorA"/>
    <property type="match status" value="1"/>
</dbReference>
<organism evidence="2 3">
    <name type="scientific">Nocardioides agri</name>
    <dbReference type="NCBI Taxonomy" id="2682843"/>
    <lineage>
        <taxon>Bacteria</taxon>
        <taxon>Bacillati</taxon>
        <taxon>Actinomycetota</taxon>
        <taxon>Actinomycetes</taxon>
        <taxon>Propionibacteriales</taxon>
        <taxon>Nocardioidaceae</taxon>
        <taxon>Nocardioides</taxon>
    </lineage>
</organism>
<evidence type="ECO:0000256" key="1">
    <source>
        <dbReference type="SAM" id="Phobius"/>
    </source>
</evidence>
<dbReference type="EMBL" id="WSEK01000005">
    <property type="protein sequence ID" value="MVQ51544.1"/>
    <property type="molecule type" value="Genomic_DNA"/>
</dbReference>
<keyword evidence="1" id="KW-0472">Membrane</keyword>
<name>A0A6L6XVY5_9ACTN</name>
<sequence>MRYSAARMTADEGRRNWEVTVRKVFGPILIGLGAFLIVVAIMAIAWMPGVVKKTPLDVDNTTRLSGEAQRFDGTALGSPVPISIMSLTQADADASDDNVVVFVNGSCVVENTDGNAPDCVDGEDPRLVSASEDTFATDRVTAEAVPNGDYVPEGTVQHEGLVNKWPFDAEKKTYPYWDGTLGRAVDAEYVDTKDFDGVETYHYKVVIEDEAIEIAEDTPGTYSNEINIWVEPRTGDILNQSQDQQRYLEDGTQVLNLQAEFTEDQIKKSTDGAKDNLRMLDVMLDWVPIAGFVGGALAIVAGILLLLSSRRREAGASSTKPEHRVDASV</sequence>
<comment type="caution">
    <text evidence="2">The sequence shown here is derived from an EMBL/GenBank/DDBJ whole genome shotgun (WGS) entry which is preliminary data.</text>
</comment>